<name>A0A4V6EU86_9BASI</name>
<feature type="domain" description="Mediator complex subunit Med1" evidence="11">
    <location>
        <begin position="206"/>
        <end position="391"/>
    </location>
</feature>
<evidence type="ECO:0000256" key="9">
    <source>
        <dbReference type="RuleBase" id="RU364059"/>
    </source>
</evidence>
<dbReference type="GO" id="GO:0030488">
    <property type="term" value="P:tRNA methylation"/>
    <property type="evidence" value="ECO:0007669"/>
    <property type="project" value="TreeGrafter"/>
</dbReference>
<reference evidence="12 13" key="1">
    <citation type="submission" date="2019-05" db="EMBL/GenBank/DDBJ databases">
        <title>Sporisorium graminicola CBS 10092 draft sequencing and annotation.</title>
        <authorList>
            <person name="Solano-Gonzalez S."/>
            <person name="Caddick M.X."/>
            <person name="Darby A."/>
        </authorList>
    </citation>
    <scope>NUCLEOTIDE SEQUENCE [LARGE SCALE GENOMIC DNA]</scope>
    <source>
        <strain evidence="12 13">CBS 10092</strain>
    </source>
</reference>
<keyword evidence="6 9" id="KW-0010">Activator</keyword>
<dbReference type="PANTHER" id="PTHR13069:SF21">
    <property type="entry name" value="ALKYLATED DNA REPAIR PROTEIN ALKB HOMOLOG 8"/>
    <property type="match status" value="1"/>
</dbReference>
<comment type="function">
    <text evidence="9">Component of the Mediator complex, a coactivator involved in the regulated transcription of nearly all RNA polymerase II-dependent genes. Mediator functions as a bridge to convey information from gene-specific regulatory proteins to the basal RNA polymerase II transcription machinery. Mediator is recruited to promoters by direct interactions with regulatory proteins and serves as a scaffold for the assembly of a functional preinitiation complex with RNA polymerase II and the general transcription factors.</text>
</comment>
<evidence type="ECO:0000256" key="6">
    <source>
        <dbReference type="ARBA" id="ARBA00023159"/>
    </source>
</evidence>
<dbReference type="GO" id="GO:0045944">
    <property type="term" value="P:positive regulation of transcription by RNA polymerase II"/>
    <property type="evidence" value="ECO:0007669"/>
    <property type="project" value="UniProtKB-ARBA"/>
</dbReference>
<protein>
    <recommendedName>
        <fullName evidence="9">Mediator of RNA polymerase II transcription subunit 1</fullName>
    </recommendedName>
    <alternativeName>
        <fullName evidence="9">Mediator complex subunit 1</fullName>
    </alternativeName>
</protein>
<evidence type="ECO:0000259" key="11">
    <source>
        <dbReference type="Pfam" id="PF10744"/>
    </source>
</evidence>
<evidence type="ECO:0000256" key="7">
    <source>
        <dbReference type="ARBA" id="ARBA00023163"/>
    </source>
</evidence>
<dbReference type="AlphaFoldDB" id="A0A4V6EU86"/>
<evidence type="ECO:0000256" key="5">
    <source>
        <dbReference type="ARBA" id="ARBA00023015"/>
    </source>
</evidence>
<keyword evidence="7 9" id="KW-0804">Transcription</keyword>
<dbReference type="Gene3D" id="3.40.50.150">
    <property type="entry name" value="Vaccinia Virus protein VP39"/>
    <property type="match status" value="1"/>
</dbReference>
<comment type="caution">
    <text evidence="12">The sequence shown here is derived from an EMBL/GenBank/DDBJ whole genome shotgun (WGS) entry which is preliminary data.</text>
</comment>
<evidence type="ECO:0000256" key="3">
    <source>
        <dbReference type="ARBA" id="ARBA00022603"/>
    </source>
</evidence>
<evidence type="ECO:0000256" key="10">
    <source>
        <dbReference type="SAM" id="MobiDB-lite"/>
    </source>
</evidence>
<keyword evidence="3" id="KW-0489">Methyltransferase</keyword>
<dbReference type="OrthoDB" id="271595at2759"/>
<evidence type="ECO:0000313" key="12">
    <source>
        <dbReference type="EMBL" id="TKY88579.1"/>
    </source>
</evidence>
<dbReference type="GeneID" id="40725463"/>
<dbReference type="GO" id="GO:0016592">
    <property type="term" value="C:mediator complex"/>
    <property type="evidence" value="ECO:0007669"/>
    <property type="project" value="InterPro"/>
</dbReference>
<proteinExistence type="inferred from homology"/>
<organism evidence="12 13">
    <name type="scientific">Sporisorium graminicola</name>
    <dbReference type="NCBI Taxonomy" id="280036"/>
    <lineage>
        <taxon>Eukaryota</taxon>
        <taxon>Fungi</taxon>
        <taxon>Dikarya</taxon>
        <taxon>Basidiomycota</taxon>
        <taxon>Ustilaginomycotina</taxon>
        <taxon>Ustilaginomycetes</taxon>
        <taxon>Ustilaginales</taxon>
        <taxon>Ustilaginaceae</taxon>
        <taxon>Sporisorium</taxon>
    </lineage>
</organism>
<dbReference type="GO" id="GO:0000049">
    <property type="term" value="F:tRNA binding"/>
    <property type="evidence" value="ECO:0007669"/>
    <property type="project" value="TreeGrafter"/>
</dbReference>
<dbReference type="InterPro" id="IPR051422">
    <property type="entry name" value="AlkB_tRNA_MeTrf/Diox"/>
</dbReference>
<dbReference type="GO" id="GO:0005737">
    <property type="term" value="C:cytoplasm"/>
    <property type="evidence" value="ECO:0007669"/>
    <property type="project" value="TreeGrafter"/>
</dbReference>
<dbReference type="Pfam" id="PF10744">
    <property type="entry name" value="Med1"/>
    <property type="match status" value="1"/>
</dbReference>
<dbReference type="SUPFAM" id="SSF53335">
    <property type="entry name" value="S-adenosyl-L-methionine-dependent methyltransferases"/>
    <property type="match status" value="1"/>
</dbReference>
<dbReference type="EMBL" id="SRRM01000008">
    <property type="protein sequence ID" value="TKY88579.1"/>
    <property type="molecule type" value="Genomic_DNA"/>
</dbReference>
<dbReference type="InterPro" id="IPR019680">
    <property type="entry name" value="Mediator_Med1"/>
</dbReference>
<comment type="subcellular location">
    <subcellularLocation>
        <location evidence="1 9">Nucleus</location>
    </subcellularLocation>
</comment>
<dbReference type="GO" id="GO:0003712">
    <property type="term" value="F:transcription coregulator activity"/>
    <property type="evidence" value="ECO:0007669"/>
    <property type="project" value="InterPro"/>
</dbReference>
<evidence type="ECO:0000256" key="8">
    <source>
        <dbReference type="ARBA" id="ARBA00023242"/>
    </source>
</evidence>
<evidence type="ECO:0000256" key="4">
    <source>
        <dbReference type="ARBA" id="ARBA00022679"/>
    </source>
</evidence>
<dbReference type="GO" id="GO:0106335">
    <property type="term" value="F:tRNA (5-carboxymethyluridine(34)-5-O)-methyltransferase activity"/>
    <property type="evidence" value="ECO:0007669"/>
    <property type="project" value="TreeGrafter"/>
</dbReference>
<dbReference type="KEGG" id="sgra:EX895_002568"/>
<dbReference type="RefSeq" id="XP_029740564.1">
    <property type="nucleotide sequence ID" value="XM_029883166.1"/>
</dbReference>
<keyword evidence="13" id="KW-1185">Reference proteome</keyword>
<evidence type="ECO:0000256" key="2">
    <source>
        <dbReference type="ARBA" id="ARBA00006210"/>
    </source>
</evidence>
<dbReference type="InterPro" id="IPR029063">
    <property type="entry name" value="SAM-dependent_MTases_sf"/>
</dbReference>
<comment type="similarity">
    <text evidence="2 9">Belongs to the Mediator complex subunit 1 family.</text>
</comment>
<dbReference type="PANTHER" id="PTHR13069">
    <property type="entry name" value="ALKYLATED DNA REPAIR PROTEIN ALKB HOMOLOG 8"/>
    <property type="match status" value="1"/>
</dbReference>
<dbReference type="GO" id="GO:0002098">
    <property type="term" value="P:tRNA wobble uridine modification"/>
    <property type="evidence" value="ECO:0007669"/>
    <property type="project" value="TreeGrafter"/>
</dbReference>
<accession>A0A4V6EU86</accession>
<evidence type="ECO:0000256" key="1">
    <source>
        <dbReference type="ARBA" id="ARBA00004123"/>
    </source>
</evidence>
<dbReference type="Proteomes" id="UP000306050">
    <property type="component" value="Chromosome SGRAM_15"/>
</dbReference>
<evidence type="ECO:0000313" key="13">
    <source>
        <dbReference type="Proteomes" id="UP000306050"/>
    </source>
</evidence>
<keyword evidence="8 9" id="KW-0539">Nucleus</keyword>
<sequence>MSASDPIQSVLATGELAVESSASALPTTVETAAAEGPKIGSSLFDPLHDARHSLGEQSEVTAQLHPLNSTLQSLYTASSTAGRLSRDQYRQLIAQIRHSVSQFAATTPALKLQQQAAQAQDTNTANQLRRYISLLTETSTHTAALAHSIAPIKSAEHDVNSAAAQPPLVSAPFPPQLQVGVFRAGLVRAGSSDKPVSSWQSALEALGALCETLESTAKRLGLETFAEPSSEATEQPTNSASSSSLTHTLTLGAKILVIDIELHIVKNDASQEFRPKTKLKLSYATDSANSQQARDSNLGAVLERDVQLMADQLFGTATSSRAQQGREIVARALAVWTSNLNELLVLDDLEARASEAGGGASRPTDLFAAMQELSAAVVRIADAEASSHTSEAALLNHGHGLHKLHETRPFLQSTFARDPTSEQDYTLSIGVQAIDLPVADAPAPYAAKPSFPLSQAAADLLASSADLRSALSLGSVPSASDSKKRVPLHVVLRLSPPVVVTRPTAAKLASICNLKQITPHNSNTGALGVAPKGATWFEDVLASSWSQRPNLASDDARRPARCTFTLAQSVESVRSPESQGLVIDSLPLLSGWTSSTDATYESNMPSSGASILARLFAAIEVLRDEIKVTELMHSAIALGESKEAKEDDLSLDDILASASEETSDRIAVTLAFRTPISGALDEAQQNLSLQLAFRVLADSGATVVFDASISPSQRTAEVGWLLTAVAKSEAPGETASKDVRLDSSSSEAQSIVAKLVDLESLQDVVINLVCWAEKQLDVRLKKPAEANGESFDPLSYEQQNVHAIYETIAPHFSNTRYKPWPLIPAFLSTIPPGSLGADLGCGNGKYLPIRSTLALSRLTEQDQEVETKRDGSLLTVGVDRSSNLISLARTNFGMLDGGGDASKAETGSDERRQEVAVGDAIHSSLRTGLFDYAISIATIHHFSTWERRRASVQELIRIVAPVEHRSHLEVSGPAPTDPRLESGTGRGRFMIFVWALEQKDEGKRQFQADDPALLKSKPEIDDPNHVKSKDRLVTYSGLQTAALAAMEQETHVTDDQDVLVPWVLTEAKKKKAKAPRVGKGKKGQQPSSPTTEIEAGLSSLQVDSSAAEVTPKQAEDAARPVYNRYYHMFRAGELESLVADAAATMPSLHRRLRGSGEVEGVEVVHEAGGWERGNWWGVWRVQWAP</sequence>
<gene>
    <name evidence="12" type="ORF">EX895_002568</name>
</gene>
<feature type="region of interest" description="Disordered" evidence="10">
    <location>
        <begin position="1070"/>
        <end position="1094"/>
    </location>
</feature>
<keyword evidence="4" id="KW-0808">Transferase</keyword>
<feature type="compositionally biased region" description="Basic residues" evidence="10">
    <location>
        <begin position="1070"/>
        <end position="1082"/>
    </location>
</feature>
<keyword evidence="5 9" id="KW-0805">Transcription regulation</keyword>